<organism evidence="1">
    <name type="scientific">Anopheles braziliensis</name>
    <dbReference type="NCBI Taxonomy" id="58242"/>
    <lineage>
        <taxon>Eukaryota</taxon>
        <taxon>Metazoa</taxon>
        <taxon>Ecdysozoa</taxon>
        <taxon>Arthropoda</taxon>
        <taxon>Hexapoda</taxon>
        <taxon>Insecta</taxon>
        <taxon>Pterygota</taxon>
        <taxon>Neoptera</taxon>
        <taxon>Endopterygota</taxon>
        <taxon>Diptera</taxon>
        <taxon>Nematocera</taxon>
        <taxon>Culicoidea</taxon>
        <taxon>Culicidae</taxon>
        <taxon>Anophelinae</taxon>
        <taxon>Anopheles</taxon>
    </lineage>
</organism>
<dbReference type="AlphaFoldDB" id="A0A2M3ZR21"/>
<evidence type="ECO:0000313" key="1">
    <source>
        <dbReference type="EMBL" id="MBW30945.1"/>
    </source>
</evidence>
<sequence>MARWRLGFAPAVVATLPVLDVPARRSYCSCFDLAAMPDADVLAAASAAEMVASVVPAAAGQSLGPVAAAAAAAVVAEAAVGWRPDGFAQPAPPSPAGPVPAP</sequence>
<name>A0A2M3ZR21_9DIPT</name>
<protein>
    <submittedName>
        <fullName evidence="1">Putative secreted peptide</fullName>
    </submittedName>
</protein>
<accession>A0A2M3ZR21</accession>
<dbReference type="EMBL" id="GGFM01010194">
    <property type="protein sequence ID" value="MBW30945.1"/>
    <property type="molecule type" value="Transcribed_RNA"/>
</dbReference>
<reference evidence="1" key="1">
    <citation type="submission" date="2018-01" db="EMBL/GenBank/DDBJ databases">
        <title>An insight into the sialome of Amazonian anophelines.</title>
        <authorList>
            <person name="Ribeiro J.M."/>
            <person name="Scarpassa V."/>
            <person name="Calvo E."/>
        </authorList>
    </citation>
    <scope>NUCLEOTIDE SEQUENCE</scope>
    <source>
        <tissue evidence="1">Salivary glands</tissue>
    </source>
</reference>
<proteinExistence type="predicted"/>